<feature type="region of interest" description="Disordered" evidence="1">
    <location>
        <begin position="112"/>
        <end position="134"/>
    </location>
</feature>
<accession>M0MKK7</accession>
<evidence type="ECO:0000313" key="3">
    <source>
        <dbReference type="Proteomes" id="UP000011607"/>
    </source>
</evidence>
<organism evidence="2 3">
    <name type="scientific">Halobiforma nitratireducens JCM 10879</name>
    <dbReference type="NCBI Taxonomy" id="1227454"/>
    <lineage>
        <taxon>Archaea</taxon>
        <taxon>Methanobacteriati</taxon>
        <taxon>Methanobacteriota</taxon>
        <taxon>Stenosarchaea group</taxon>
        <taxon>Halobacteria</taxon>
        <taxon>Halobacteriales</taxon>
        <taxon>Natrialbaceae</taxon>
        <taxon>Halobiforma</taxon>
    </lineage>
</organism>
<reference evidence="2 3" key="1">
    <citation type="journal article" date="2014" name="PLoS Genet.">
        <title>Phylogenetically driven sequencing of extremely halophilic archaea reveals strategies for static and dynamic osmo-response.</title>
        <authorList>
            <person name="Becker E.A."/>
            <person name="Seitzer P.M."/>
            <person name="Tritt A."/>
            <person name="Larsen D."/>
            <person name="Krusor M."/>
            <person name="Yao A.I."/>
            <person name="Wu D."/>
            <person name="Madern D."/>
            <person name="Eisen J.A."/>
            <person name="Darling A.E."/>
            <person name="Facciotti M.T."/>
        </authorList>
    </citation>
    <scope>NUCLEOTIDE SEQUENCE [LARGE SCALE GENOMIC DNA]</scope>
    <source>
        <strain evidence="2 3">JCM 10879</strain>
    </source>
</reference>
<evidence type="ECO:0000313" key="2">
    <source>
        <dbReference type="EMBL" id="EMA45908.1"/>
    </source>
</evidence>
<keyword evidence="3" id="KW-1185">Reference proteome</keyword>
<dbReference type="EMBL" id="AOMA01000013">
    <property type="protein sequence ID" value="EMA45908.1"/>
    <property type="molecule type" value="Genomic_DNA"/>
</dbReference>
<comment type="caution">
    <text evidence="2">The sequence shown here is derived from an EMBL/GenBank/DDBJ whole genome shotgun (WGS) entry which is preliminary data.</text>
</comment>
<sequence>MSSPFELRLKKTATPDDAAAVEKYLHSHFDKYHMRGEWFDIPADERDFPIPRRISGNQPDVDLGLSIDRDMDESWARTLDRLFTAMKVTRYETSDIRSLRSRIRELADLEVDDDESRNAGPGDVLEVQDDTPSDKIRCPQCGHRYDQGELGCPTCGGQAVTDHRRR</sequence>
<dbReference type="Proteomes" id="UP000011607">
    <property type="component" value="Unassembled WGS sequence"/>
</dbReference>
<protein>
    <submittedName>
        <fullName evidence="2">Uncharacterized protein</fullName>
    </submittedName>
</protein>
<gene>
    <name evidence="2" type="ORF">C446_01885</name>
</gene>
<evidence type="ECO:0000256" key="1">
    <source>
        <dbReference type="SAM" id="MobiDB-lite"/>
    </source>
</evidence>
<name>M0MKK7_9EURY</name>
<proteinExistence type="predicted"/>
<dbReference type="Pfam" id="PF13455">
    <property type="entry name" value="MUG113"/>
    <property type="match status" value="1"/>
</dbReference>
<dbReference type="AlphaFoldDB" id="M0MKK7"/>